<dbReference type="PANTHER" id="PTHR20971:SF0">
    <property type="entry name" value="U6 SNRNA-ASSOCIATED SM-LIKE PROTEIN LSM5"/>
    <property type="match status" value="1"/>
</dbReference>
<keyword evidence="8 9" id="KW-0687">Ribonucleoprotein</keyword>
<evidence type="ECO:0000313" key="12">
    <source>
        <dbReference type="EMBL" id="KAF4742876.1"/>
    </source>
</evidence>
<keyword evidence="5 9" id="KW-0694">RNA-binding</keyword>
<dbReference type="CDD" id="cd01732">
    <property type="entry name" value="LSm5"/>
    <property type="match status" value="1"/>
</dbReference>
<name>A0A7J6TEN0_PEROL</name>
<keyword evidence="4 9" id="KW-0747">Spliceosome</keyword>
<dbReference type="Pfam" id="PF01423">
    <property type="entry name" value="LSM"/>
    <property type="match status" value="1"/>
</dbReference>
<dbReference type="GO" id="GO:1990726">
    <property type="term" value="C:Lsm1-7-Pat1 complex"/>
    <property type="evidence" value="ECO:0007669"/>
    <property type="project" value="TreeGrafter"/>
</dbReference>
<dbReference type="PANTHER" id="PTHR20971">
    <property type="entry name" value="U6 SNRNA-ASSOCIATED PROTEIN"/>
    <property type="match status" value="1"/>
</dbReference>
<dbReference type="SMART" id="SM00651">
    <property type="entry name" value="Sm"/>
    <property type="match status" value="1"/>
</dbReference>
<dbReference type="FunFam" id="2.30.30.100:FF:000041">
    <property type="entry name" value="U6 snRNA-associated Sm-like protein LSm5"/>
    <property type="match status" value="1"/>
</dbReference>
<feature type="chain" id="PRO_5029826308" description="U6 snRNA-associated Sm-like protein LSm5" evidence="10">
    <location>
        <begin position="18"/>
        <end position="131"/>
    </location>
</feature>
<evidence type="ECO:0000256" key="9">
    <source>
        <dbReference type="RuleBase" id="RU365055"/>
    </source>
</evidence>
<comment type="caution">
    <text evidence="12">The sequence shown here is derived from an EMBL/GenBank/DDBJ whole genome shotgun (WGS) entry which is preliminary data.</text>
</comment>
<keyword evidence="3 9" id="KW-0507">mRNA processing</keyword>
<protein>
    <recommendedName>
        <fullName evidence="9">U6 snRNA-associated Sm-like protein LSm5</fullName>
    </recommendedName>
</protein>
<comment type="subunit">
    <text evidence="9">LSm subunits form a heteromer with a doughnut shape.</text>
</comment>
<gene>
    <name evidence="9 12" type="primary">LSM5</name>
    <name evidence="12" type="ORF">FOZ62_025026</name>
</gene>
<evidence type="ECO:0000256" key="3">
    <source>
        <dbReference type="ARBA" id="ARBA00022664"/>
    </source>
</evidence>
<comment type="similarity">
    <text evidence="2 9">Belongs to the snRNP Sm proteins family.</text>
</comment>
<evidence type="ECO:0000256" key="4">
    <source>
        <dbReference type="ARBA" id="ARBA00022728"/>
    </source>
</evidence>
<sequence length="131" mass="13897">MILILLAVYLRVRTFKCVETIFTSALLSTMASTVSAPPTAASSAASSSGPSFLPLALVDKCVGSRIWVIMRGDRELVGTLRGFDDYVNMVLDDVTEYTMLPDGGKRVDKIESILLNGSSVALLVPGGSPEA</sequence>
<dbReference type="InterPro" id="IPR001163">
    <property type="entry name" value="Sm_dom_euk/arc"/>
</dbReference>
<dbReference type="InterPro" id="IPR047575">
    <property type="entry name" value="Sm"/>
</dbReference>
<dbReference type="AlphaFoldDB" id="A0A7J6TEN0"/>
<feature type="signal peptide" evidence="10">
    <location>
        <begin position="1"/>
        <end position="17"/>
    </location>
</feature>
<dbReference type="EMBL" id="JABANM010008267">
    <property type="protein sequence ID" value="KAF4742876.1"/>
    <property type="molecule type" value="Genomic_DNA"/>
</dbReference>
<dbReference type="SUPFAM" id="SSF50182">
    <property type="entry name" value="Sm-like ribonucleoproteins"/>
    <property type="match status" value="1"/>
</dbReference>
<dbReference type="GO" id="GO:0000398">
    <property type="term" value="P:mRNA splicing, via spliceosome"/>
    <property type="evidence" value="ECO:0007669"/>
    <property type="project" value="TreeGrafter"/>
</dbReference>
<evidence type="ECO:0000313" key="13">
    <source>
        <dbReference type="Proteomes" id="UP000574390"/>
    </source>
</evidence>
<dbReference type="Gene3D" id="2.30.30.100">
    <property type="match status" value="1"/>
</dbReference>
<evidence type="ECO:0000256" key="2">
    <source>
        <dbReference type="ARBA" id="ARBA00006850"/>
    </source>
</evidence>
<evidence type="ECO:0000256" key="6">
    <source>
        <dbReference type="ARBA" id="ARBA00023187"/>
    </source>
</evidence>
<feature type="domain" description="Sm" evidence="11">
    <location>
        <begin position="53"/>
        <end position="129"/>
    </location>
</feature>
<keyword evidence="10" id="KW-0732">Signal</keyword>
<evidence type="ECO:0000259" key="11">
    <source>
        <dbReference type="PROSITE" id="PS52002"/>
    </source>
</evidence>
<dbReference type="GO" id="GO:0046540">
    <property type="term" value="C:U4/U6 x U5 tri-snRNP complex"/>
    <property type="evidence" value="ECO:0007669"/>
    <property type="project" value="TreeGrafter"/>
</dbReference>
<dbReference type="PROSITE" id="PS52002">
    <property type="entry name" value="SM"/>
    <property type="match status" value="1"/>
</dbReference>
<dbReference type="GO" id="GO:0003723">
    <property type="term" value="F:RNA binding"/>
    <property type="evidence" value="ECO:0007669"/>
    <property type="project" value="UniProtKB-KW"/>
</dbReference>
<evidence type="ECO:0000256" key="10">
    <source>
        <dbReference type="SAM" id="SignalP"/>
    </source>
</evidence>
<dbReference type="GO" id="GO:0005688">
    <property type="term" value="C:U6 snRNP"/>
    <property type="evidence" value="ECO:0007669"/>
    <property type="project" value="TreeGrafter"/>
</dbReference>
<dbReference type="Proteomes" id="UP000574390">
    <property type="component" value="Unassembled WGS sequence"/>
</dbReference>
<keyword evidence="6 9" id="KW-0508">mRNA splicing</keyword>
<accession>A0A7J6TEN0</accession>
<comment type="function">
    <text evidence="9">Plays a role in U6 snRNP assembly and function. Binds to the 3' end of U6 snRNA.</text>
</comment>
<evidence type="ECO:0000256" key="1">
    <source>
        <dbReference type="ARBA" id="ARBA00004123"/>
    </source>
</evidence>
<evidence type="ECO:0000256" key="8">
    <source>
        <dbReference type="ARBA" id="ARBA00023274"/>
    </source>
</evidence>
<comment type="subcellular location">
    <subcellularLocation>
        <location evidence="1 9">Nucleus</location>
    </subcellularLocation>
</comment>
<dbReference type="GO" id="GO:0005681">
    <property type="term" value="C:spliceosomal complex"/>
    <property type="evidence" value="ECO:0007669"/>
    <property type="project" value="UniProtKB-KW"/>
</dbReference>
<reference evidence="12 13" key="1">
    <citation type="submission" date="2020-04" db="EMBL/GenBank/DDBJ databases">
        <title>Perkinsus olseni comparative genomics.</title>
        <authorList>
            <person name="Bogema D.R."/>
        </authorList>
    </citation>
    <scope>NUCLEOTIDE SEQUENCE [LARGE SCALE GENOMIC DNA]</scope>
    <source>
        <strain evidence="12">ATCC PRA-205</strain>
    </source>
</reference>
<evidence type="ECO:0000256" key="5">
    <source>
        <dbReference type="ARBA" id="ARBA00022884"/>
    </source>
</evidence>
<dbReference type="InterPro" id="IPR033871">
    <property type="entry name" value="LSm5"/>
</dbReference>
<dbReference type="InterPro" id="IPR010920">
    <property type="entry name" value="LSM_dom_sf"/>
</dbReference>
<evidence type="ECO:0000256" key="7">
    <source>
        <dbReference type="ARBA" id="ARBA00023242"/>
    </source>
</evidence>
<organism evidence="12 13">
    <name type="scientific">Perkinsus olseni</name>
    <name type="common">Perkinsus atlanticus</name>
    <dbReference type="NCBI Taxonomy" id="32597"/>
    <lineage>
        <taxon>Eukaryota</taxon>
        <taxon>Sar</taxon>
        <taxon>Alveolata</taxon>
        <taxon>Perkinsozoa</taxon>
        <taxon>Perkinsea</taxon>
        <taxon>Perkinsida</taxon>
        <taxon>Perkinsidae</taxon>
        <taxon>Perkinsus</taxon>
    </lineage>
</organism>
<keyword evidence="7 9" id="KW-0539">Nucleus</keyword>
<proteinExistence type="inferred from homology"/>